<dbReference type="PANTHER" id="PTHR43127">
    <property type="entry name" value="DEVELOPMENTALLY-REGULATED GTP-BINDING PROTEIN 2"/>
    <property type="match status" value="1"/>
</dbReference>
<evidence type="ECO:0000256" key="1">
    <source>
        <dbReference type="SAM" id="MobiDB-lite"/>
    </source>
</evidence>
<dbReference type="Gene3D" id="3.10.20.30">
    <property type="match status" value="1"/>
</dbReference>
<proteinExistence type="predicted"/>
<name>A0A6N2C3A9_SOLCI</name>
<sequence length="177" mass="19665">MVIAISKLADIVLMVLDASKSEGHRQILTKELEAVGLRLNRRPLQIHFKKKKTGDSPTSKLRCHQLQHEAESGQIASKNVGSYGSGESLHSLKASNQTSQILWSFLLIEDVKYVLLWGTSARHFPSIVASQMLEDEDVVQIVKKNEKEDGGGRGWLKSHSNGPSLISDREKRAPLKT</sequence>
<dbReference type="GO" id="GO:0005525">
    <property type="term" value="F:GTP binding"/>
    <property type="evidence" value="ECO:0007669"/>
    <property type="project" value="InterPro"/>
</dbReference>
<protein>
    <submittedName>
        <fullName evidence="2">Uncharacterized protein</fullName>
    </submittedName>
</protein>
<gene>
    <name evidence="2" type="ORF">EJD97_024873</name>
</gene>
<dbReference type="AlphaFoldDB" id="A0A6N2C3A9"/>
<comment type="caution">
    <text evidence="2">The sequence shown here is derived from an EMBL/GenBank/DDBJ whole genome shotgun (WGS) entry which is preliminary data.</text>
</comment>
<dbReference type="InterPro" id="IPR012675">
    <property type="entry name" value="Beta-grasp_dom_sf"/>
</dbReference>
<feature type="region of interest" description="Disordered" evidence="1">
    <location>
        <begin position="144"/>
        <end position="177"/>
    </location>
</feature>
<evidence type="ECO:0000313" key="2">
    <source>
        <dbReference type="EMBL" id="TMX01226.1"/>
    </source>
</evidence>
<dbReference type="GO" id="GO:0003924">
    <property type="term" value="F:GTPase activity"/>
    <property type="evidence" value="ECO:0007669"/>
    <property type="project" value="InterPro"/>
</dbReference>
<reference evidence="2" key="1">
    <citation type="submission" date="2019-05" db="EMBL/GenBank/DDBJ databases">
        <title>The de novo reference genome and transcriptome assemblies of the wild tomato species Solanum chilense.</title>
        <authorList>
            <person name="Stam R."/>
            <person name="Nosenko T."/>
            <person name="Hoerger A.C."/>
            <person name="Stephan W."/>
            <person name="Seidel M.A."/>
            <person name="Kuhn J.M.M."/>
            <person name="Haberer G."/>
            <person name="Tellier A."/>
        </authorList>
    </citation>
    <scope>NUCLEOTIDE SEQUENCE</scope>
    <source>
        <tissue evidence="2">Mature leaves</tissue>
    </source>
</reference>
<organism evidence="2">
    <name type="scientific">Solanum chilense</name>
    <name type="common">Tomato</name>
    <name type="synonym">Lycopersicon chilense</name>
    <dbReference type="NCBI Taxonomy" id="4083"/>
    <lineage>
        <taxon>Eukaryota</taxon>
        <taxon>Viridiplantae</taxon>
        <taxon>Streptophyta</taxon>
        <taxon>Embryophyta</taxon>
        <taxon>Tracheophyta</taxon>
        <taxon>Spermatophyta</taxon>
        <taxon>Magnoliopsida</taxon>
        <taxon>eudicotyledons</taxon>
        <taxon>Gunneridae</taxon>
        <taxon>Pentapetalae</taxon>
        <taxon>asterids</taxon>
        <taxon>lamiids</taxon>
        <taxon>Solanales</taxon>
        <taxon>Solanaceae</taxon>
        <taxon>Solanoideae</taxon>
        <taxon>Solaneae</taxon>
        <taxon>Solanum</taxon>
        <taxon>Solanum subgen. Lycopersicon</taxon>
    </lineage>
</organism>
<dbReference type="Gene3D" id="6.10.140.1070">
    <property type="match status" value="1"/>
</dbReference>
<dbReference type="EMBL" id="RXGB01000902">
    <property type="protein sequence ID" value="TMX01226.1"/>
    <property type="molecule type" value="Genomic_DNA"/>
</dbReference>
<feature type="compositionally biased region" description="Basic and acidic residues" evidence="1">
    <location>
        <begin position="167"/>
        <end position="177"/>
    </location>
</feature>
<accession>A0A6N2C3A9</accession>
<dbReference type="InterPro" id="IPR045001">
    <property type="entry name" value="DRG"/>
</dbReference>